<keyword evidence="1" id="KW-0539">Nucleus</keyword>
<reference evidence="4 5" key="1">
    <citation type="journal article" date="2014" name="BMC Genomics">
        <title>Genome sequencing of four Aureobasidium pullulans varieties: biotechnological potential, stress tolerance, and description of new species.</title>
        <authorList>
            <person name="Gostin Ar C."/>
            <person name="Ohm R.A."/>
            <person name="Kogej T."/>
            <person name="Sonjak S."/>
            <person name="Turk M."/>
            <person name="Zajc J."/>
            <person name="Zalar P."/>
            <person name="Grube M."/>
            <person name="Sun H."/>
            <person name="Han J."/>
            <person name="Sharma A."/>
            <person name="Chiniquy J."/>
            <person name="Ngan C.Y."/>
            <person name="Lipzen A."/>
            <person name="Barry K."/>
            <person name="Grigoriev I.V."/>
            <person name="Gunde-Cimerman N."/>
        </authorList>
    </citation>
    <scope>NUCLEOTIDE SEQUENCE [LARGE SCALE GENOMIC DNA]</scope>
    <source>
        <strain evidence="4 5">EXF-2481</strain>
    </source>
</reference>
<dbReference type="InterPro" id="IPR036864">
    <property type="entry name" value="Zn2-C6_fun-type_DNA-bd_sf"/>
</dbReference>
<sequence>MEPQDGIDHTDGSTTQRASKACNRCRVKKARCSGGYPCAKCKSADAVCIFGFPKKSKRKVFPEHYVRILELQQFKLVTGLQTMYSMLLVADAWPGHPLPATKGHPLVHDMLERLDLLQLGDMELEIEDHGSDDESDAGSLPRIQQNRGPSPTVRPRTSTSPRLGGNCHPTTAQIPDLELGGWQPQDQSQSWSSLSQFQLPKTDFTLRPPPKMLVPLHVSEPIDSLGWSAIDYMPPWWLGNLQPRMSNAVTSSVITTAQGDAYSAPAGFVNPTADSTYLVDPGKYGCDFEVV</sequence>
<dbReference type="Gene3D" id="4.10.240.10">
    <property type="entry name" value="Zn(2)-C6 fungal-type DNA-binding domain"/>
    <property type="match status" value="1"/>
</dbReference>
<dbReference type="STRING" id="1043005.A0A074XZB4"/>
<evidence type="ECO:0000256" key="2">
    <source>
        <dbReference type="SAM" id="MobiDB-lite"/>
    </source>
</evidence>
<dbReference type="GeneID" id="25372255"/>
<dbReference type="AlphaFoldDB" id="A0A074XZB4"/>
<dbReference type="PANTHER" id="PTHR47655">
    <property type="entry name" value="QUINIC ACID UTILIZATION ACTIVATOR"/>
    <property type="match status" value="1"/>
</dbReference>
<protein>
    <recommendedName>
        <fullName evidence="3">Zn(2)-C6 fungal-type domain-containing protein</fullName>
    </recommendedName>
</protein>
<feature type="domain" description="Zn(2)-C6 fungal-type" evidence="3">
    <location>
        <begin position="21"/>
        <end position="50"/>
    </location>
</feature>
<dbReference type="SUPFAM" id="SSF57701">
    <property type="entry name" value="Zn2/Cys6 DNA-binding domain"/>
    <property type="match status" value="1"/>
</dbReference>
<evidence type="ECO:0000256" key="1">
    <source>
        <dbReference type="ARBA" id="ARBA00023242"/>
    </source>
</evidence>
<accession>A0A074XZB4</accession>
<name>A0A074XZB4_AURSE</name>
<dbReference type="EMBL" id="KL584786">
    <property type="protein sequence ID" value="KEQ90790.1"/>
    <property type="molecule type" value="Genomic_DNA"/>
</dbReference>
<feature type="compositionally biased region" description="Polar residues" evidence="2">
    <location>
        <begin position="142"/>
        <end position="161"/>
    </location>
</feature>
<dbReference type="PROSITE" id="PS00463">
    <property type="entry name" value="ZN2_CY6_FUNGAL_1"/>
    <property type="match status" value="1"/>
</dbReference>
<keyword evidence="5" id="KW-1185">Reference proteome</keyword>
<gene>
    <name evidence="4" type="ORF">AUEXF2481DRAFT_9211</name>
</gene>
<proteinExistence type="predicted"/>
<evidence type="ECO:0000259" key="3">
    <source>
        <dbReference type="PROSITE" id="PS50048"/>
    </source>
</evidence>
<dbReference type="InParanoid" id="A0A074XZB4"/>
<dbReference type="GO" id="GO:0008270">
    <property type="term" value="F:zinc ion binding"/>
    <property type="evidence" value="ECO:0007669"/>
    <property type="project" value="InterPro"/>
</dbReference>
<dbReference type="RefSeq" id="XP_013339208.1">
    <property type="nucleotide sequence ID" value="XM_013483754.1"/>
</dbReference>
<dbReference type="Pfam" id="PF00172">
    <property type="entry name" value="Zn_clus"/>
    <property type="match status" value="1"/>
</dbReference>
<dbReference type="OrthoDB" id="4151048at2759"/>
<dbReference type="InterPro" id="IPR001138">
    <property type="entry name" value="Zn2Cys6_DnaBD"/>
</dbReference>
<evidence type="ECO:0000313" key="4">
    <source>
        <dbReference type="EMBL" id="KEQ90790.1"/>
    </source>
</evidence>
<evidence type="ECO:0000313" key="5">
    <source>
        <dbReference type="Proteomes" id="UP000030641"/>
    </source>
</evidence>
<dbReference type="PROSITE" id="PS50048">
    <property type="entry name" value="ZN2_CY6_FUNGAL_2"/>
    <property type="match status" value="1"/>
</dbReference>
<dbReference type="GO" id="GO:0000981">
    <property type="term" value="F:DNA-binding transcription factor activity, RNA polymerase II-specific"/>
    <property type="evidence" value="ECO:0007669"/>
    <property type="project" value="InterPro"/>
</dbReference>
<dbReference type="InterPro" id="IPR052783">
    <property type="entry name" value="Metabolic/Drug-Res_Regulator"/>
</dbReference>
<dbReference type="CDD" id="cd00067">
    <property type="entry name" value="GAL4"/>
    <property type="match status" value="1"/>
</dbReference>
<dbReference type="SMART" id="SM00066">
    <property type="entry name" value="GAL4"/>
    <property type="match status" value="1"/>
</dbReference>
<dbReference type="HOGENOM" id="CLU_956403_0_0_1"/>
<feature type="region of interest" description="Disordered" evidence="2">
    <location>
        <begin position="128"/>
        <end position="175"/>
    </location>
</feature>
<organism evidence="4 5">
    <name type="scientific">Aureobasidium subglaciale (strain EXF-2481)</name>
    <name type="common">Aureobasidium pullulans var. subglaciale</name>
    <dbReference type="NCBI Taxonomy" id="1043005"/>
    <lineage>
        <taxon>Eukaryota</taxon>
        <taxon>Fungi</taxon>
        <taxon>Dikarya</taxon>
        <taxon>Ascomycota</taxon>
        <taxon>Pezizomycotina</taxon>
        <taxon>Dothideomycetes</taxon>
        <taxon>Dothideomycetidae</taxon>
        <taxon>Dothideales</taxon>
        <taxon>Saccotheciaceae</taxon>
        <taxon>Aureobasidium</taxon>
    </lineage>
</organism>
<dbReference type="Proteomes" id="UP000030641">
    <property type="component" value="Unassembled WGS sequence"/>
</dbReference>
<dbReference type="PANTHER" id="PTHR47655:SF3">
    <property type="entry name" value="ZN(II)2CYS6 TRANSCRIPTION FACTOR (EUROFUNG)"/>
    <property type="match status" value="1"/>
</dbReference>